<keyword evidence="4" id="KW-0378">Hydrolase</keyword>
<accession>A0ABP8MYF9</accession>
<organism evidence="8 9">
    <name type="scientific">Rurimicrobium arvi</name>
    <dbReference type="NCBI Taxonomy" id="2049916"/>
    <lineage>
        <taxon>Bacteria</taxon>
        <taxon>Pseudomonadati</taxon>
        <taxon>Bacteroidota</taxon>
        <taxon>Chitinophagia</taxon>
        <taxon>Chitinophagales</taxon>
        <taxon>Chitinophagaceae</taxon>
        <taxon>Rurimicrobium</taxon>
    </lineage>
</organism>
<dbReference type="PANTHER" id="PTHR12992">
    <property type="entry name" value="NUDIX HYDROLASE"/>
    <property type="match status" value="1"/>
</dbReference>
<dbReference type="Pfam" id="PF00293">
    <property type="entry name" value="NUDIX"/>
    <property type="match status" value="1"/>
</dbReference>
<evidence type="ECO:0000256" key="3">
    <source>
        <dbReference type="ARBA" id="ARBA00022723"/>
    </source>
</evidence>
<comment type="cofactor">
    <cofactor evidence="1">
        <name>Mn(2+)</name>
        <dbReference type="ChEBI" id="CHEBI:29035"/>
    </cofactor>
</comment>
<dbReference type="RefSeq" id="WP_344826851.1">
    <property type="nucleotide sequence ID" value="NZ_BAABEZ010000022.1"/>
</dbReference>
<proteinExistence type="predicted"/>
<evidence type="ECO:0000256" key="4">
    <source>
        <dbReference type="ARBA" id="ARBA00022801"/>
    </source>
</evidence>
<dbReference type="PANTHER" id="PTHR12992:SF11">
    <property type="entry name" value="MITOCHONDRIAL COENZYME A DIPHOSPHATASE NUDT8"/>
    <property type="match status" value="1"/>
</dbReference>
<comment type="caution">
    <text evidence="8">The sequence shown here is derived from an EMBL/GenBank/DDBJ whole genome shotgun (WGS) entry which is preliminary data.</text>
</comment>
<evidence type="ECO:0000256" key="2">
    <source>
        <dbReference type="ARBA" id="ARBA00001946"/>
    </source>
</evidence>
<dbReference type="InterPro" id="IPR045121">
    <property type="entry name" value="CoAse"/>
</dbReference>
<keyword evidence="5" id="KW-0460">Magnesium</keyword>
<comment type="cofactor">
    <cofactor evidence="2">
        <name>Mg(2+)</name>
        <dbReference type="ChEBI" id="CHEBI:18420"/>
    </cofactor>
</comment>
<evidence type="ECO:0000313" key="9">
    <source>
        <dbReference type="Proteomes" id="UP001501410"/>
    </source>
</evidence>
<protein>
    <submittedName>
        <fullName evidence="8">CoA pyrophosphatase</fullName>
    </submittedName>
</protein>
<dbReference type="CDD" id="cd03426">
    <property type="entry name" value="NUDIX_CoAse_Nudt7"/>
    <property type="match status" value="1"/>
</dbReference>
<sequence>MNLMSFPHLPEVLEQSLKAPLPSKEALKMMFPNIKAMPDKLPPTVKESAVMALLFPEDGEWHLLAIRRTEDGHAHSGQIGFPGGRREPEDPDLLTTALRETFEEVGIESSRIRVAGQLSPVYVVVSNFNVSPFVGFIDDVDNLSLSASEVQSVLRIPLRELFAPESKTQTEVVSPAFPDIKRIVNAYRIAGNTIIWGATAIMIAELELVLRDLVYPNP</sequence>
<dbReference type="InterPro" id="IPR000086">
    <property type="entry name" value="NUDIX_hydrolase_dom"/>
</dbReference>
<dbReference type="InterPro" id="IPR015797">
    <property type="entry name" value="NUDIX_hydrolase-like_dom_sf"/>
</dbReference>
<dbReference type="PROSITE" id="PS51462">
    <property type="entry name" value="NUDIX"/>
    <property type="match status" value="1"/>
</dbReference>
<dbReference type="SUPFAM" id="SSF55811">
    <property type="entry name" value="Nudix"/>
    <property type="match status" value="1"/>
</dbReference>
<dbReference type="Proteomes" id="UP001501410">
    <property type="component" value="Unassembled WGS sequence"/>
</dbReference>
<dbReference type="Gene3D" id="3.90.79.10">
    <property type="entry name" value="Nucleoside Triphosphate Pyrophosphohydrolase"/>
    <property type="match status" value="1"/>
</dbReference>
<keyword evidence="9" id="KW-1185">Reference proteome</keyword>
<evidence type="ECO:0000256" key="6">
    <source>
        <dbReference type="ARBA" id="ARBA00023211"/>
    </source>
</evidence>
<keyword evidence="3" id="KW-0479">Metal-binding</keyword>
<keyword evidence="6" id="KW-0464">Manganese</keyword>
<feature type="domain" description="Nudix hydrolase" evidence="7">
    <location>
        <begin position="45"/>
        <end position="178"/>
    </location>
</feature>
<evidence type="ECO:0000313" key="8">
    <source>
        <dbReference type="EMBL" id="GAA4456594.1"/>
    </source>
</evidence>
<evidence type="ECO:0000256" key="1">
    <source>
        <dbReference type="ARBA" id="ARBA00001936"/>
    </source>
</evidence>
<reference evidence="9" key="1">
    <citation type="journal article" date="2019" name="Int. J. Syst. Evol. Microbiol.">
        <title>The Global Catalogue of Microorganisms (GCM) 10K type strain sequencing project: providing services to taxonomists for standard genome sequencing and annotation.</title>
        <authorList>
            <consortium name="The Broad Institute Genomics Platform"/>
            <consortium name="The Broad Institute Genome Sequencing Center for Infectious Disease"/>
            <person name="Wu L."/>
            <person name="Ma J."/>
        </authorList>
    </citation>
    <scope>NUCLEOTIDE SEQUENCE [LARGE SCALE GENOMIC DNA]</scope>
    <source>
        <strain evidence="9">JCM 31921</strain>
    </source>
</reference>
<name>A0ABP8MYF9_9BACT</name>
<gene>
    <name evidence="8" type="ORF">GCM10023092_22060</name>
</gene>
<evidence type="ECO:0000256" key="5">
    <source>
        <dbReference type="ARBA" id="ARBA00022842"/>
    </source>
</evidence>
<evidence type="ECO:0000259" key="7">
    <source>
        <dbReference type="PROSITE" id="PS51462"/>
    </source>
</evidence>
<dbReference type="EMBL" id="BAABEZ010000022">
    <property type="protein sequence ID" value="GAA4456594.1"/>
    <property type="molecule type" value="Genomic_DNA"/>
</dbReference>